<feature type="compositionally biased region" description="Basic and acidic residues" evidence="2">
    <location>
        <begin position="424"/>
        <end position="436"/>
    </location>
</feature>
<reference evidence="4 5" key="1">
    <citation type="submission" date="2020-01" db="EMBL/GenBank/DDBJ databases">
        <authorList>
            <person name="Peng S.Y."/>
            <person name="Li J."/>
            <person name="Wang M."/>
            <person name="Wang L."/>
            <person name="Wang C.Q."/>
            <person name="Wang J.R."/>
        </authorList>
    </citation>
    <scope>NUCLEOTIDE SEQUENCE [LARGE SCALE GENOMIC DNA]</scope>
    <source>
        <strain evidence="4 5">XCT-34</strain>
    </source>
</reference>
<dbReference type="RefSeq" id="WP_179959549.1">
    <property type="nucleotide sequence ID" value="NZ_JAABLP010000011.1"/>
</dbReference>
<dbReference type="Pfam" id="PF14412">
    <property type="entry name" value="AHH"/>
    <property type="match status" value="1"/>
</dbReference>
<accession>A0ABW9ZP28</accession>
<dbReference type="EMBL" id="JAABLP010000011">
    <property type="protein sequence ID" value="NBN66076.1"/>
    <property type="molecule type" value="Genomic_DNA"/>
</dbReference>
<evidence type="ECO:0000256" key="1">
    <source>
        <dbReference type="ARBA" id="ARBA00022737"/>
    </source>
</evidence>
<gene>
    <name evidence="4" type="ORF">GWI71_20505</name>
</gene>
<comment type="caution">
    <text evidence="4">The sequence shown here is derived from an EMBL/GenBank/DDBJ whole genome shotgun (WGS) entry which is preliminary data.</text>
</comment>
<dbReference type="PANTHER" id="PTHR32305:SF15">
    <property type="entry name" value="PROTEIN RHSA-RELATED"/>
    <property type="match status" value="1"/>
</dbReference>
<keyword evidence="5" id="KW-1185">Reference proteome</keyword>
<keyword evidence="1" id="KW-0677">Repeat</keyword>
<dbReference type="InterPro" id="IPR032871">
    <property type="entry name" value="AHH_dom_containing"/>
</dbReference>
<sequence length="470" mass="50967">LDRLTQITNRDSADFSQSFTYDAADNVTSNSAVGSYSYPAPTGPRPHAVTQAGNQSYTYDARGNMTAGGGRTMTYDGLDRPVSVTRAGTTTTFTYGPDGARLKKVSGGQTTLYLDADEEITPEGRKIRHPHAGVREVDGTLNWLQSDHLASIRLMTDGSGAVIAENHYRPYGQRSELQQAANLPRESKGWIGERDDPETGLTYLNARYYDPILARFVSPDWFDPTKPGVGTNRYAYAANNPILFKDPGGHYVEVGLEAVSIGLGAQSAVQNLQTGNYGSAAIDGVGVAFDIGAAAFPGVPGVVGLSRHGSDVALTGIQKMKSAFRDTGFQVHHIVPRQYDRPAFFKEIGFDIESVKNGIALPSYSYLHPTRSVHRGSHPSYAVDVDQTIGIVEALYRDGRLSKQEALAAIERIVSDMRQELRNGSRKLNRAEEFDAQRGLQRPSNKQKKSSEAASENKDAGSSGVILTDD</sequence>
<name>A0ABW9ZP28_9HYPH</name>
<evidence type="ECO:0000313" key="4">
    <source>
        <dbReference type="EMBL" id="NBN66076.1"/>
    </source>
</evidence>
<feature type="non-terminal residue" evidence="4">
    <location>
        <position position="1"/>
    </location>
</feature>
<feature type="region of interest" description="Disordered" evidence="2">
    <location>
        <begin position="424"/>
        <end position="470"/>
    </location>
</feature>
<dbReference type="Pfam" id="PF25023">
    <property type="entry name" value="TEN_YD-shell"/>
    <property type="match status" value="1"/>
</dbReference>
<dbReference type="Proteomes" id="UP000541347">
    <property type="component" value="Unassembled WGS sequence"/>
</dbReference>
<dbReference type="Gene3D" id="2.180.10.10">
    <property type="entry name" value="RHS repeat-associated core"/>
    <property type="match status" value="1"/>
</dbReference>
<evidence type="ECO:0000313" key="5">
    <source>
        <dbReference type="Proteomes" id="UP000541347"/>
    </source>
</evidence>
<evidence type="ECO:0000256" key="2">
    <source>
        <dbReference type="SAM" id="MobiDB-lite"/>
    </source>
</evidence>
<feature type="compositionally biased region" description="Basic and acidic residues" evidence="2">
    <location>
        <begin position="449"/>
        <end position="459"/>
    </location>
</feature>
<dbReference type="InterPro" id="IPR022385">
    <property type="entry name" value="Rhs_assc_core"/>
</dbReference>
<evidence type="ECO:0000259" key="3">
    <source>
        <dbReference type="Pfam" id="PF25023"/>
    </source>
</evidence>
<dbReference type="InterPro" id="IPR050708">
    <property type="entry name" value="T6SS_VgrG/RHS"/>
</dbReference>
<protein>
    <recommendedName>
        <fullName evidence="3">Teneurin-like YD-shell domain-containing protein</fullName>
    </recommendedName>
</protein>
<dbReference type="NCBIfam" id="TIGR03696">
    <property type="entry name" value="Rhs_assc_core"/>
    <property type="match status" value="1"/>
</dbReference>
<dbReference type="InterPro" id="IPR056823">
    <property type="entry name" value="TEN-like_YD-shell"/>
</dbReference>
<proteinExistence type="predicted"/>
<organism evidence="4 5">
    <name type="scientific">Pannonibacter tanglangensis</name>
    <dbReference type="NCBI Taxonomy" id="2750084"/>
    <lineage>
        <taxon>Bacteria</taxon>
        <taxon>Pseudomonadati</taxon>
        <taxon>Pseudomonadota</taxon>
        <taxon>Alphaproteobacteria</taxon>
        <taxon>Hyphomicrobiales</taxon>
        <taxon>Stappiaceae</taxon>
        <taxon>Pannonibacter</taxon>
    </lineage>
</organism>
<dbReference type="PANTHER" id="PTHR32305">
    <property type="match status" value="1"/>
</dbReference>
<feature type="domain" description="Teneurin-like YD-shell" evidence="3">
    <location>
        <begin position="146"/>
        <end position="242"/>
    </location>
</feature>